<organism evidence="9 10">
    <name type="scientific">Janibacter terrae</name>
    <dbReference type="NCBI Taxonomy" id="103817"/>
    <lineage>
        <taxon>Bacteria</taxon>
        <taxon>Bacillati</taxon>
        <taxon>Actinomycetota</taxon>
        <taxon>Actinomycetes</taxon>
        <taxon>Micrococcales</taxon>
        <taxon>Intrasporangiaceae</taxon>
        <taxon>Janibacter</taxon>
    </lineage>
</organism>
<dbReference type="SUPFAM" id="SSF53155">
    <property type="entry name" value="Methylated DNA-protein cysteine methyltransferase domain"/>
    <property type="match status" value="1"/>
</dbReference>
<accession>A0ABZ2FI12</accession>
<dbReference type="InterPro" id="IPR008332">
    <property type="entry name" value="MethylG_MeTrfase_N"/>
</dbReference>
<evidence type="ECO:0000259" key="7">
    <source>
        <dbReference type="Pfam" id="PF01035"/>
    </source>
</evidence>
<dbReference type="Pfam" id="PF02870">
    <property type="entry name" value="Methyltransf_1N"/>
    <property type="match status" value="1"/>
</dbReference>
<comment type="catalytic activity">
    <reaction evidence="1">
        <text>a 4-O-methyl-thymidine in DNA + L-cysteinyl-[protein] = a thymidine in DNA + S-methyl-L-cysteinyl-[protein]</text>
        <dbReference type="Rhea" id="RHEA:53428"/>
        <dbReference type="Rhea" id="RHEA-COMP:10131"/>
        <dbReference type="Rhea" id="RHEA-COMP:10132"/>
        <dbReference type="Rhea" id="RHEA-COMP:13555"/>
        <dbReference type="Rhea" id="RHEA-COMP:13556"/>
        <dbReference type="ChEBI" id="CHEBI:29950"/>
        <dbReference type="ChEBI" id="CHEBI:82612"/>
        <dbReference type="ChEBI" id="CHEBI:137386"/>
        <dbReference type="ChEBI" id="CHEBI:137387"/>
        <dbReference type="EC" id="2.1.1.63"/>
    </reaction>
</comment>
<keyword evidence="10" id="KW-1185">Reference proteome</keyword>
<keyword evidence="2" id="KW-0489">Methyltransferase</keyword>
<evidence type="ECO:0000313" key="10">
    <source>
        <dbReference type="Proteomes" id="UP001381003"/>
    </source>
</evidence>
<dbReference type="RefSeq" id="WP_338538681.1">
    <property type="nucleotide sequence ID" value="NZ_CP104874.1"/>
</dbReference>
<dbReference type="InterPro" id="IPR036388">
    <property type="entry name" value="WH-like_DNA-bd_sf"/>
</dbReference>
<dbReference type="Gene3D" id="1.10.10.10">
    <property type="entry name" value="Winged helix-like DNA-binding domain superfamily/Winged helix DNA-binding domain"/>
    <property type="match status" value="1"/>
</dbReference>
<keyword evidence="4" id="KW-0227">DNA damage</keyword>
<sequence>MSTTHLEGLHARLVARADDEGLLDIAYRVVDSPVGRLLLAATEQGVVRVGFEREGHDRVLAELAERVSPRVLRSPARLDDAARWLEAYFAGRGPGPEVPLDLRLLAGYRREVVTALPRIPFGRTATYAQMAAMTGRPRAVRAVGSACAHNPVPLLLPCHRVVRSDGGAGGYRGGAEAKELLLRLEGSAAGRTVAP</sequence>
<dbReference type="Pfam" id="PF01035">
    <property type="entry name" value="DNA_binding_1"/>
    <property type="match status" value="1"/>
</dbReference>
<evidence type="ECO:0000256" key="3">
    <source>
        <dbReference type="ARBA" id="ARBA00022679"/>
    </source>
</evidence>
<dbReference type="CDD" id="cd06445">
    <property type="entry name" value="ATase"/>
    <property type="match status" value="1"/>
</dbReference>
<feature type="domain" description="Methylguanine DNA methyltransferase ribonuclease-like" evidence="8">
    <location>
        <begin position="25"/>
        <end position="101"/>
    </location>
</feature>
<dbReference type="InterPro" id="IPR014048">
    <property type="entry name" value="MethylDNA_cys_MeTrfase_DNA-bd"/>
</dbReference>
<dbReference type="NCBIfam" id="TIGR00589">
    <property type="entry name" value="ogt"/>
    <property type="match status" value="1"/>
</dbReference>
<dbReference type="InterPro" id="IPR001497">
    <property type="entry name" value="MethylDNA_cys_MeTrfase_AS"/>
</dbReference>
<comment type="catalytic activity">
    <reaction evidence="6">
        <text>a 6-O-methyl-2'-deoxyguanosine in DNA + L-cysteinyl-[protein] = S-methyl-L-cysteinyl-[protein] + a 2'-deoxyguanosine in DNA</text>
        <dbReference type="Rhea" id="RHEA:24000"/>
        <dbReference type="Rhea" id="RHEA-COMP:10131"/>
        <dbReference type="Rhea" id="RHEA-COMP:10132"/>
        <dbReference type="Rhea" id="RHEA-COMP:11367"/>
        <dbReference type="Rhea" id="RHEA-COMP:11368"/>
        <dbReference type="ChEBI" id="CHEBI:29950"/>
        <dbReference type="ChEBI" id="CHEBI:82612"/>
        <dbReference type="ChEBI" id="CHEBI:85445"/>
        <dbReference type="ChEBI" id="CHEBI:85448"/>
        <dbReference type="EC" id="2.1.1.63"/>
    </reaction>
</comment>
<dbReference type="Gene3D" id="3.30.160.70">
    <property type="entry name" value="Methylated DNA-protein cysteine methyltransferase domain"/>
    <property type="match status" value="1"/>
</dbReference>
<evidence type="ECO:0000259" key="8">
    <source>
        <dbReference type="Pfam" id="PF02870"/>
    </source>
</evidence>
<evidence type="ECO:0000256" key="5">
    <source>
        <dbReference type="ARBA" id="ARBA00023204"/>
    </source>
</evidence>
<dbReference type="SUPFAM" id="SSF46767">
    <property type="entry name" value="Methylated DNA-protein cysteine methyltransferase, C-terminal domain"/>
    <property type="match status" value="1"/>
</dbReference>
<dbReference type="PROSITE" id="PS00374">
    <property type="entry name" value="MGMT"/>
    <property type="match status" value="1"/>
</dbReference>
<dbReference type="InterPro" id="IPR036217">
    <property type="entry name" value="MethylDNA_cys_MeTrfase_DNAb"/>
</dbReference>
<dbReference type="InterPro" id="IPR036631">
    <property type="entry name" value="MGMT_N_sf"/>
</dbReference>
<protein>
    <submittedName>
        <fullName evidence="9">Methylated-DNA--[protein]-cysteine S-methyltransferase</fullName>
    </submittedName>
</protein>
<reference evidence="9 10" key="1">
    <citation type="submission" date="2022-09" db="EMBL/GenBank/DDBJ databases">
        <title>Complete genome sequence of Janibacter terrae strain COS04-44, PCL-degrading bacteria isolated from oil spilled coast.</title>
        <authorList>
            <person name="Park H."/>
            <person name="Kim J.Y."/>
            <person name="An S.H."/>
            <person name="Lee C.M."/>
            <person name="Weon H.-Y."/>
        </authorList>
    </citation>
    <scope>NUCLEOTIDE SEQUENCE [LARGE SCALE GENOMIC DNA]</scope>
    <source>
        <strain evidence="9 10">COS04-44</strain>
    </source>
</reference>
<dbReference type="Proteomes" id="UP001381003">
    <property type="component" value="Chromosome"/>
</dbReference>
<evidence type="ECO:0000256" key="1">
    <source>
        <dbReference type="ARBA" id="ARBA00001286"/>
    </source>
</evidence>
<proteinExistence type="predicted"/>
<feature type="domain" description="Methylated-DNA-[protein]-cysteine S-methyltransferase DNA binding" evidence="7">
    <location>
        <begin position="109"/>
        <end position="186"/>
    </location>
</feature>
<evidence type="ECO:0000256" key="4">
    <source>
        <dbReference type="ARBA" id="ARBA00022763"/>
    </source>
</evidence>
<keyword evidence="5" id="KW-0234">DNA repair</keyword>
<dbReference type="PANTHER" id="PTHR10815">
    <property type="entry name" value="METHYLATED-DNA--PROTEIN-CYSTEINE METHYLTRANSFERASE"/>
    <property type="match status" value="1"/>
</dbReference>
<dbReference type="EMBL" id="CP104874">
    <property type="protein sequence ID" value="WWF05944.1"/>
    <property type="molecule type" value="Genomic_DNA"/>
</dbReference>
<dbReference type="PANTHER" id="PTHR10815:SF5">
    <property type="entry name" value="METHYLATED-DNA--PROTEIN-CYSTEINE METHYLTRANSFERASE"/>
    <property type="match status" value="1"/>
</dbReference>
<name>A0ABZ2FI12_9MICO</name>
<evidence type="ECO:0000313" key="9">
    <source>
        <dbReference type="EMBL" id="WWF05944.1"/>
    </source>
</evidence>
<evidence type="ECO:0000256" key="6">
    <source>
        <dbReference type="ARBA" id="ARBA00049348"/>
    </source>
</evidence>
<evidence type="ECO:0000256" key="2">
    <source>
        <dbReference type="ARBA" id="ARBA00022603"/>
    </source>
</evidence>
<keyword evidence="3" id="KW-0808">Transferase</keyword>
<gene>
    <name evidence="9" type="ORF">N5P18_03480</name>
</gene>